<dbReference type="EMBL" id="JARKIE010000887">
    <property type="protein sequence ID" value="KAJ7613793.1"/>
    <property type="molecule type" value="Genomic_DNA"/>
</dbReference>
<gene>
    <name evidence="1" type="ORF">B0H17DRAFT_1153095</name>
</gene>
<evidence type="ECO:0000313" key="2">
    <source>
        <dbReference type="Proteomes" id="UP001221757"/>
    </source>
</evidence>
<dbReference type="AlphaFoldDB" id="A0AAD7B905"/>
<proteinExistence type="predicted"/>
<name>A0AAD7B905_MYCRO</name>
<sequence>MVQLSMRVHYPAQDMNPPSKLPYVFVFSPAARFEEDGTIWLDIQPPDQRYYWSFDPLGDEQLGDDLASQLSPPEVTFTAEASGYSWTTAKYDLIRKFHELKDVN</sequence>
<dbReference type="Proteomes" id="UP001221757">
    <property type="component" value="Unassembled WGS sequence"/>
</dbReference>
<comment type="caution">
    <text evidence="1">The sequence shown here is derived from an EMBL/GenBank/DDBJ whole genome shotgun (WGS) entry which is preliminary data.</text>
</comment>
<evidence type="ECO:0000313" key="1">
    <source>
        <dbReference type="EMBL" id="KAJ7613793.1"/>
    </source>
</evidence>
<organism evidence="1 2">
    <name type="scientific">Mycena rosella</name>
    <name type="common">Pink bonnet</name>
    <name type="synonym">Agaricus rosellus</name>
    <dbReference type="NCBI Taxonomy" id="1033263"/>
    <lineage>
        <taxon>Eukaryota</taxon>
        <taxon>Fungi</taxon>
        <taxon>Dikarya</taxon>
        <taxon>Basidiomycota</taxon>
        <taxon>Agaricomycotina</taxon>
        <taxon>Agaricomycetes</taxon>
        <taxon>Agaricomycetidae</taxon>
        <taxon>Agaricales</taxon>
        <taxon>Marasmiineae</taxon>
        <taxon>Mycenaceae</taxon>
        <taxon>Mycena</taxon>
    </lineage>
</organism>
<protein>
    <submittedName>
        <fullName evidence="1">Uncharacterized protein</fullName>
    </submittedName>
</protein>
<keyword evidence="2" id="KW-1185">Reference proteome</keyword>
<reference evidence="1" key="1">
    <citation type="submission" date="2023-03" db="EMBL/GenBank/DDBJ databases">
        <title>Massive genome expansion in bonnet fungi (Mycena s.s.) driven by repeated elements and novel gene families across ecological guilds.</title>
        <authorList>
            <consortium name="Lawrence Berkeley National Laboratory"/>
            <person name="Harder C.B."/>
            <person name="Miyauchi S."/>
            <person name="Viragh M."/>
            <person name="Kuo A."/>
            <person name="Thoen E."/>
            <person name="Andreopoulos B."/>
            <person name="Lu D."/>
            <person name="Skrede I."/>
            <person name="Drula E."/>
            <person name="Henrissat B."/>
            <person name="Morin E."/>
            <person name="Kohler A."/>
            <person name="Barry K."/>
            <person name="LaButti K."/>
            <person name="Morin E."/>
            <person name="Salamov A."/>
            <person name="Lipzen A."/>
            <person name="Mereny Z."/>
            <person name="Hegedus B."/>
            <person name="Baldrian P."/>
            <person name="Stursova M."/>
            <person name="Weitz H."/>
            <person name="Taylor A."/>
            <person name="Grigoriev I.V."/>
            <person name="Nagy L.G."/>
            <person name="Martin F."/>
            <person name="Kauserud H."/>
        </authorList>
    </citation>
    <scope>NUCLEOTIDE SEQUENCE</scope>
    <source>
        <strain evidence="1">CBHHK067</strain>
    </source>
</reference>
<accession>A0AAD7B905</accession>